<dbReference type="EMBL" id="CP134844">
    <property type="protein sequence ID" value="WNL11981.1"/>
    <property type="molecule type" value="Genomic_DNA"/>
</dbReference>
<keyword evidence="2" id="KW-0812">Transmembrane</keyword>
<feature type="transmembrane region" description="Helical" evidence="2">
    <location>
        <begin position="74"/>
        <end position="93"/>
    </location>
</feature>
<dbReference type="AlphaFoldDB" id="A0AA96CLS0"/>
<organism evidence="3">
    <name type="scientific">Arcobacter sp. AZ-2023</name>
    <dbReference type="NCBI Taxonomy" id="3074453"/>
    <lineage>
        <taxon>Bacteria</taxon>
        <taxon>Pseudomonadati</taxon>
        <taxon>Campylobacterota</taxon>
        <taxon>Epsilonproteobacteria</taxon>
        <taxon>Campylobacterales</taxon>
        <taxon>Arcobacteraceae</taxon>
        <taxon>Arcobacter</taxon>
    </lineage>
</organism>
<evidence type="ECO:0000313" key="4">
    <source>
        <dbReference type="EMBL" id="WNL23001.1"/>
    </source>
</evidence>
<keyword evidence="1" id="KW-0175">Coiled coil</keyword>
<name>A0AA96CLS0_9BACT</name>
<reference evidence="4" key="1">
    <citation type="submission" date="2023-09" db="EMBL/GenBank/DDBJ databases">
        <title>Arcobacter tbilisiensis sp. nov. isolated from chicken meat in Tbilisi, Georgia.</title>
        <authorList>
            <person name="Matthias R."/>
            <person name="Zautner A.E."/>
        </authorList>
    </citation>
    <scope>NUCLEOTIDE SEQUENCE</scope>
    <source>
        <strain evidence="4">LEO 74</strain>
    </source>
</reference>
<evidence type="ECO:0000256" key="1">
    <source>
        <dbReference type="SAM" id="Coils"/>
    </source>
</evidence>
<sequence length="115" mass="13023">MPFLLPLATLITGVLTVKTVNKTIKTYERRKKEMKELKFDLELQKEVAKIGMSATLGATVVTSMFMKNKIAKNTHIIAGVAFCGFALWHHMLYQPKKSKKENEKNIINPTKSSIK</sequence>
<proteinExistence type="predicted"/>
<dbReference type="EMBL" id="CP134851">
    <property type="protein sequence ID" value="WNL23001.1"/>
    <property type="molecule type" value="Genomic_DNA"/>
</dbReference>
<feature type="coiled-coil region" evidence="1">
    <location>
        <begin position="17"/>
        <end position="44"/>
    </location>
</feature>
<evidence type="ECO:0000313" key="3">
    <source>
        <dbReference type="EMBL" id="WNL11981.1"/>
    </source>
</evidence>
<keyword evidence="2" id="KW-1133">Transmembrane helix</keyword>
<evidence type="ECO:0000256" key="2">
    <source>
        <dbReference type="SAM" id="Phobius"/>
    </source>
</evidence>
<gene>
    <name evidence="3" type="ORF">RJG52_08675</name>
    <name evidence="4" type="ORF">RJG55_08670</name>
</gene>
<keyword evidence="2" id="KW-0472">Membrane</keyword>
<reference evidence="3" key="2">
    <citation type="submission" date="2023-09" db="EMBL/GenBank/DDBJ databases">
        <title>Characterization of Arcobacter Isolates from Retail Chicken Sold in Supermarkets in Tbilisi, Georgia.</title>
        <authorList>
            <person name="Matthias R."/>
            <person name="Zautner A.E."/>
        </authorList>
    </citation>
    <scope>NUCLEOTIDE SEQUENCE</scope>
    <source>
        <strain evidence="3">LEO 109</strain>
    </source>
</reference>
<protein>
    <submittedName>
        <fullName evidence="3">Uncharacterized protein</fullName>
    </submittedName>
</protein>
<accession>A0AA96CLS0</accession>